<protein>
    <submittedName>
        <fullName evidence="8">Site-specific integrase</fullName>
    </submittedName>
</protein>
<feature type="domain" description="Core-binding (CB)" evidence="7">
    <location>
        <begin position="38"/>
        <end position="117"/>
    </location>
</feature>
<dbReference type="GO" id="GO:0015074">
    <property type="term" value="P:DNA integration"/>
    <property type="evidence" value="ECO:0007669"/>
    <property type="project" value="UniProtKB-KW"/>
</dbReference>
<dbReference type="InterPro" id="IPR013762">
    <property type="entry name" value="Integrase-like_cat_sf"/>
</dbReference>
<dbReference type="Proteomes" id="UP000262379">
    <property type="component" value="Unassembled WGS sequence"/>
</dbReference>
<feature type="domain" description="Tyr recombinase" evidence="6">
    <location>
        <begin position="136"/>
        <end position="308"/>
    </location>
</feature>
<evidence type="ECO:0000313" key="9">
    <source>
        <dbReference type="Proteomes" id="UP000262379"/>
    </source>
</evidence>
<dbReference type="InterPro" id="IPR010998">
    <property type="entry name" value="Integrase_recombinase_N"/>
</dbReference>
<evidence type="ECO:0000256" key="5">
    <source>
        <dbReference type="PROSITE-ProRule" id="PRU01248"/>
    </source>
</evidence>
<comment type="similarity">
    <text evidence="1">Belongs to the 'phage' integrase family.</text>
</comment>
<reference evidence="9" key="1">
    <citation type="submission" date="2018-08" db="EMBL/GenBank/DDBJ databases">
        <authorList>
            <person name="Im W.T."/>
        </authorList>
    </citation>
    <scope>NUCLEOTIDE SEQUENCE [LARGE SCALE GENOMIC DNA]</scope>
    <source>
        <strain evidence="9">LA-28</strain>
    </source>
</reference>
<dbReference type="EMBL" id="QURN01000002">
    <property type="protein sequence ID" value="RFC69151.1"/>
    <property type="molecule type" value="Genomic_DNA"/>
</dbReference>
<dbReference type="InterPro" id="IPR011010">
    <property type="entry name" value="DNA_brk_join_enz"/>
</dbReference>
<dbReference type="CDD" id="cd00796">
    <property type="entry name" value="INT_Rci_Hp1_C"/>
    <property type="match status" value="1"/>
</dbReference>
<evidence type="ECO:0000256" key="2">
    <source>
        <dbReference type="ARBA" id="ARBA00022908"/>
    </source>
</evidence>
<keyword evidence="4" id="KW-0233">DNA recombination</keyword>
<proteinExistence type="inferred from homology"/>
<dbReference type="SUPFAM" id="SSF56349">
    <property type="entry name" value="DNA breaking-rejoining enzymes"/>
    <property type="match status" value="1"/>
</dbReference>
<dbReference type="InterPro" id="IPR002104">
    <property type="entry name" value="Integrase_catalytic"/>
</dbReference>
<comment type="caution">
    <text evidence="8">The sequence shown here is derived from an EMBL/GenBank/DDBJ whole genome shotgun (WGS) entry which is preliminary data.</text>
</comment>
<accession>A0A371XIW7</accession>
<dbReference type="GO" id="GO:0003677">
    <property type="term" value="F:DNA binding"/>
    <property type="evidence" value="ECO:0007669"/>
    <property type="project" value="UniProtKB-UniRule"/>
</dbReference>
<dbReference type="AlphaFoldDB" id="A0A371XIW7"/>
<keyword evidence="9" id="KW-1185">Reference proteome</keyword>
<dbReference type="PANTHER" id="PTHR30349:SF64">
    <property type="entry name" value="PROPHAGE INTEGRASE INTD-RELATED"/>
    <property type="match status" value="1"/>
</dbReference>
<dbReference type="GO" id="GO:0006310">
    <property type="term" value="P:DNA recombination"/>
    <property type="evidence" value="ECO:0007669"/>
    <property type="project" value="UniProtKB-KW"/>
</dbReference>
<sequence>MKKSATEFGFAWGDSVSSGNAGYELRYSQSHIREVEQFSISELFDRYKDLLWAEGKHKYNVSSFIGEINEILLGKRFSTFDQETVDSLIIALRQRGNSNATINRKMAALSKLLRKASKMGNIHSLPEFRRQKEGAGRIRFLDFDEEDRLFSAIRVKSEDAYRLCIFLVDSGCRLGEAIGLIWNDIQDHRVTFWITKSGRSRTVPLTERAVQSIVLPPPPDPIHRRPRGPFAMLDQARFRAIWNEAKLEVGLGTDDQVVPHVLRHTCASRLVQGGIDIRRVQMWLGHQTLQMTMRYAHLATSDLDRCVAVLERQNLAPHIPAAIYA</sequence>
<dbReference type="Gene3D" id="1.10.150.130">
    <property type="match status" value="1"/>
</dbReference>
<dbReference type="InterPro" id="IPR044068">
    <property type="entry name" value="CB"/>
</dbReference>
<dbReference type="RefSeq" id="WP_116622447.1">
    <property type="nucleotide sequence ID" value="NZ_QURN01000002.1"/>
</dbReference>
<dbReference type="InterPro" id="IPR050090">
    <property type="entry name" value="Tyrosine_recombinase_XerCD"/>
</dbReference>
<name>A0A371XIW7_9HYPH</name>
<evidence type="ECO:0000256" key="1">
    <source>
        <dbReference type="ARBA" id="ARBA00008857"/>
    </source>
</evidence>
<evidence type="ECO:0000313" key="8">
    <source>
        <dbReference type="EMBL" id="RFC69151.1"/>
    </source>
</evidence>
<dbReference type="PANTHER" id="PTHR30349">
    <property type="entry name" value="PHAGE INTEGRASE-RELATED"/>
    <property type="match status" value="1"/>
</dbReference>
<keyword evidence="3 5" id="KW-0238">DNA-binding</keyword>
<gene>
    <name evidence="8" type="ORF">DY251_03445</name>
</gene>
<evidence type="ECO:0000259" key="6">
    <source>
        <dbReference type="PROSITE" id="PS51898"/>
    </source>
</evidence>
<evidence type="ECO:0000256" key="3">
    <source>
        <dbReference type="ARBA" id="ARBA00023125"/>
    </source>
</evidence>
<evidence type="ECO:0000256" key="4">
    <source>
        <dbReference type="ARBA" id="ARBA00023172"/>
    </source>
</evidence>
<dbReference type="PROSITE" id="PS51898">
    <property type="entry name" value="TYR_RECOMBINASE"/>
    <property type="match status" value="1"/>
</dbReference>
<keyword evidence="2" id="KW-0229">DNA integration</keyword>
<dbReference type="Pfam" id="PF00589">
    <property type="entry name" value="Phage_integrase"/>
    <property type="match status" value="2"/>
</dbReference>
<organism evidence="8 9">
    <name type="scientific">Mesorhizobium denitrificans</name>
    <dbReference type="NCBI Taxonomy" id="2294114"/>
    <lineage>
        <taxon>Bacteria</taxon>
        <taxon>Pseudomonadati</taxon>
        <taxon>Pseudomonadota</taxon>
        <taxon>Alphaproteobacteria</taxon>
        <taxon>Hyphomicrobiales</taxon>
        <taxon>Phyllobacteriaceae</taxon>
        <taxon>Mesorhizobium</taxon>
    </lineage>
</organism>
<evidence type="ECO:0000259" key="7">
    <source>
        <dbReference type="PROSITE" id="PS51900"/>
    </source>
</evidence>
<dbReference type="Gene3D" id="1.10.443.10">
    <property type="entry name" value="Intergrase catalytic core"/>
    <property type="match status" value="1"/>
</dbReference>
<dbReference type="PROSITE" id="PS51900">
    <property type="entry name" value="CB"/>
    <property type="match status" value="1"/>
</dbReference>